<organism evidence="3 4">
    <name type="scientific">Monilinia laxa</name>
    <name type="common">Brown rot fungus</name>
    <name type="synonym">Sclerotinia laxa</name>
    <dbReference type="NCBI Taxonomy" id="61186"/>
    <lineage>
        <taxon>Eukaryota</taxon>
        <taxon>Fungi</taxon>
        <taxon>Dikarya</taxon>
        <taxon>Ascomycota</taxon>
        <taxon>Pezizomycotina</taxon>
        <taxon>Leotiomycetes</taxon>
        <taxon>Helotiales</taxon>
        <taxon>Sclerotiniaceae</taxon>
        <taxon>Monilinia</taxon>
    </lineage>
</organism>
<keyword evidence="4" id="KW-1185">Reference proteome</keyword>
<keyword evidence="1" id="KW-0175">Coiled coil</keyword>
<feature type="compositionally biased region" description="Basic and acidic residues" evidence="2">
    <location>
        <begin position="168"/>
        <end position="177"/>
    </location>
</feature>
<sequence>MTANKHKKSPPRKSAQHPSPHKSQKPRKSHKSPRENVTHSKASNPIFNQNSAGVTRPILPPTRRLLFPQCSNSSSSMEIPVSLRGIKIDMVQEINHFLRPPKEEAFNQNSEQQSFSSPSSSKKDNQHMKKKTVSSQAAKLSDSRPSKRQCLPSTTNKTESSTPAFPTVDKKPRMKIENDDDGYDTPSPHSRKRKASAHKRAFEGYNNAPLTMAVPPNVDVSVVIPTKQCPSSSFSSTLRNSAASSQANVAILRLEKEKLQRRLDASVQETQEAKQKVEEQKKATEEWLKKYQAATSENLQNQREFKERRQASNTLLTQERHQSHHHLAKLTQQISTLQAQNSASQKQNARSSSSHLKATNQLLAKQIAQLQTAGQSQTQQIALLKQQVAQAPDPHSQASLHTRELEQQLAQLTSDLDFKNELASQAVRTHALETSALDQQIAYLRAQLHGREVGAEEASRLVDEVRELRDRVLGKEEEVASLKVEHAEVVKRLEGEVQVLRGGDGRRIWGWRGWAFWLRVGIEVEGGGGEGGGVEGAGVGVGVDDGEM</sequence>
<feature type="region of interest" description="Disordered" evidence="2">
    <location>
        <begin position="99"/>
        <end position="198"/>
    </location>
</feature>
<dbReference type="EMBL" id="VIGI01000019">
    <property type="protein sequence ID" value="KAB8290025.1"/>
    <property type="molecule type" value="Genomic_DNA"/>
</dbReference>
<feature type="region of interest" description="Disordered" evidence="2">
    <location>
        <begin position="1"/>
        <end position="58"/>
    </location>
</feature>
<feature type="compositionally biased region" description="Low complexity" evidence="2">
    <location>
        <begin position="106"/>
        <end position="120"/>
    </location>
</feature>
<name>A0A5N6JNH0_MONLA</name>
<dbReference type="AlphaFoldDB" id="A0A5N6JNH0"/>
<accession>A0A5N6JNH0</accession>
<evidence type="ECO:0000256" key="1">
    <source>
        <dbReference type="SAM" id="Coils"/>
    </source>
</evidence>
<feature type="coiled-coil region" evidence="1">
    <location>
        <begin position="458"/>
        <end position="485"/>
    </location>
</feature>
<evidence type="ECO:0000313" key="3">
    <source>
        <dbReference type="EMBL" id="KAB8290025.1"/>
    </source>
</evidence>
<reference evidence="3 4" key="1">
    <citation type="submission" date="2019-06" db="EMBL/GenBank/DDBJ databases">
        <title>Genome Sequence of the Brown Rot Fungal Pathogen Monilinia laxa.</title>
        <authorList>
            <person name="De Miccolis Angelini R.M."/>
            <person name="Landi L."/>
            <person name="Abate D."/>
            <person name="Pollastro S."/>
            <person name="Romanazzi G."/>
            <person name="Faretra F."/>
        </authorList>
    </citation>
    <scope>NUCLEOTIDE SEQUENCE [LARGE SCALE GENOMIC DNA]</scope>
    <source>
        <strain evidence="3 4">Mlax316</strain>
    </source>
</reference>
<protein>
    <submittedName>
        <fullName evidence="3">Uncharacterized protein</fullName>
    </submittedName>
</protein>
<gene>
    <name evidence="3" type="ORF">EYC80_010351</name>
</gene>
<evidence type="ECO:0000256" key="2">
    <source>
        <dbReference type="SAM" id="MobiDB-lite"/>
    </source>
</evidence>
<dbReference type="OrthoDB" id="3563512at2759"/>
<feature type="compositionally biased region" description="Polar residues" evidence="2">
    <location>
        <begin position="151"/>
        <end position="164"/>
    </location>
</feature>
<feature type="compositionally biased region" description="Polar residues" evidence="2">
    <location>
        <begin position="39"/>
        <end position="53"/>
    </location>
</feature>
<proteinExistence type="predicted"/>
<feature type="compositionally biased region" description="Basic residues" evidence="2">
    <location>
        <begin position="1"/>
        <end position="31"/>
    </location>
</feature>
<feature type="compositionally biased region" description="Basic residues" evidence="2">
    <location>
        <begin position="189"/>
        <end position="198"/>
    </location>
</feature>
<evidence type="ECO:0000313" key="4">
    <source>
        <dbReference type="Proteomes" id="UP000326757"/>
    </source>
</evidence>
<comment type="caution">
    <text evidence="3">The sequence shown here is derived from an EMBL/GenBank/DDBJ whole genome shotgun (WGS) entry which is preliminary data.</text>
</comment>
<feature type="coiled-coil region" evidence="1">
    <location>
        <begin position="242"/>
        <end position="294"/>
    </location>
</feature>
<dbReference type="Proteomes" id="UP000326757">
    <property type="component" value="Unassembled WGS sequence"/>
</dbReference>